<dbReference type="InterPro" id="IPR035649">
    <property type="entry name" value="EFG_V"/>
</dbReference>
<sequence>MRVYDIKSIRNVAIMGDSGSGKSNFIEGLSFIAGQIKEPVRVEKEYKMSNSLFLNAVEYQNMKYNLLDIPGYIDFVGELESGLSAAASAILVVDATSDLTISTISNMEALDEKKLPRFIFINKVDDEKADYFKIIRSLKENFGKRIAPFHIPWGVAKDFKGHINVVDMYARVFDGTKCNDHKMPDDIDVSEIREMLKEAVAETSEELLEKYFEGIEFTTEELHHGLRKGVLNGSLIPVICGSSLKNIGLHTTFDIMREYLPSPRDNVKIHAEDNKFKAQVFKTTLDPFLGKLSYIKVISSEITPDNTVYNINKGEKEKINKIYTWVHDNLVELDKAVVGDIVVLNKLEYTENSDTLSENKEASAIEDINFPKEQMLVAIEVSNKADEDKLSSALHKLKLEDSTFYWRRVLETKQTVLGVQGEIHAEVLLNKLDKKYNVKVNTTELKVPYKETIKGRSNVQGKYKKQSGGHGQYGDVRIIFEPSDTEFEFYETIVGGAIPKTYIPAIEKGLIEGMQEGVLAKYPITNIKATLYDGTYHDVDSSEMSFKIAANMALKKGMQEANPILLEPIMELKITTPEEFMGDILSDISKKRGKILGIEAKNKKQVISATAPMAETFKYINDLKSMTQGRGKFEMNISKYEEVPSEITKKIIEENN</sequence>
<organism evidence="4 5">
    <name type="scientific">Oceanivirga miroungae</name>
    <dbReference type="NCBI Taxonomy" id="1130046"/>
    <lineage>
        <taxon>Bacteria</taxon>
        <taxon>Fusobacteriati</taxon>
        <taxon>Fusobacteriota</taxon>
        <taxon>Fusobacteriia</taxon>
        <taxon>Fusobacteriales</taxon>
        <taxon>Leptotrichiaceae</taxon>
        <taxon>Oceanivirga</taxon>
    </lineage>
</organism>
<dbReference type="InterPro" id="IPR041095">
    <property type="entry name" value="EFG_II"/>
</dbReference>
<dbReference type="AlphaFoldDB" id="A0A6I8MAY8"/>
<dbReference type="SMART" id="SM00838">
    <property type="entry name" value="EFG_C"/>
    <property type="match status" value="1"/>
</dbReference>
<evidence type="ECO:0000313" key="5">
    <source>
        <dbReference type="Proteomes" id="UP000419017"/>
    </source>
</evidence>
<dbReference type="Gene3D" id="3.30.70.240">
    <property type="match status" value="1"/>
</dbReference>
<dbReference type="Pfam" id="PF00679">
    <property type="entry name" value="EFG_C"/>
    <property type="match status" value="1"/>
</dbReference>
<dbReference type="InterPro" id="IPR009000">
    <property type="entry name" value="Transl_B-barrel_sf"/>
</dbReference>
<dbReference type="InterPro" id="IPR020568">
    <property type="entry name" value="Ribosomal_Su5_D2-typ_SF"/>
</dbReference>
<protein>
    <recommendedName>
        <fullName evidence="3">Tr-type G domain-containing protein</fullName>
    </recommendedName>
</protein>
<dbReference type="SUPFAM" id="SSF52540">
    <property type="entry name" value="P-loop containing nucleoside triphosphate hydrolases"/>
    <property type="match status" value="1"/>
</dbReference>
<dbReference type="PRINTS" id="PR00315">
    <property type="entry name" value="ELONGATNFCT"/>
</dbReference>
<dbReference type="NCBIfam" id="NF009381">
    <property type="entry name" value="PRK12740.1-5"/>
    <property type="match status" value="1"/>
</dbReference>
<dbReference type="GO" id="GO:0003746">
    <property type="term" value="F:translation elongation factor activity"/>
    <property type="evidence" value="ECO:0007669"/>
    <property type="project" value="InterPro"/>
</dbReference>
<evidence type="ECO:0000256" key="1">
    <source>
        <dbReference type="ARBA" id="ARBA00022741"/>
    </source>
</evidence>
<dbReference type="InterPro" id="IPR000795">
    <property type="entry name" value="T_Tr_GTP-bd_dom"/>
</dbReference>
<dbReference type="InterPro" id="IPR047872">
    <property type="entry name" value="EFG_IV"/>
</dbReference>
<dbReference type="GO" id="GO:0005525">
    <property type="term" value="F:GTP binding"/>
    <property type="evidence" value="ECO:0007669"/>
    <property type="project" value="UniProtKB-KW"/>
</dbReference>
<dbReference type="Proteomes" id="UP000419017">
    <property type="component" value="Unassembled WGS sequence"/>
</dbReference>
<feature type="domain" description="Tr-type G" evidence="3">
    <location>
        <begin position="7"/>
        <end position="264"/>
    </location>
</feature>
<name>A0A6I8MAY8_9FUSO</name>
<dbReference type="InterPro" id="IPR053905">
    <property type="entry name" value="EF-G-like_DII"/>
</dbReference>
<dbReference type="SUPFAM" id="SSF50447">
    <property type="entry name" value="Translation proteins"/>
    <property type="match status" value="1"/>
</dbReference>
<dbReference type="GO" id="GO:0003924">
    <property type="term" value="F:GTPase activity"/>
    <property type="evidence" value="ECO:0007669"/>
    <property type="project" value="InterPro"/>
</dbReference>
<dbReference type="Gene3D" id="2.40.30.10">
    <property type="entry name" value="Translation factors"/>
    <property type="match status" value="1"/>
</dbReference>
<dbReference type="GO" id="GO:0032790">
    <property type="term" value="P:ribosome disassembly"/>
    <property type="evidence" value="ECO:0007669"/>
    <property type="project" value="TreeGrafter"/>
</dbReference>
<keyword evidence="5" id="KW-1185">Reference proteome</keyword>
<dbReference type="Pfam" id="PF03764">
    <property type="entry name" value="EFG_IV"/>
    <property type="match status" value="1"/>
</dbReference>
<evidence type="ECO:0000256" key="2">
    <source>
        <dbReference type="ARBA" id="ARBA00023134"/>
    </source>
</evidence>
<dbReference type="Gene3D" id="3.30.70.870">
    <property type="entry name" value="Elongation Factor G (Translational Gtpase), domain 3"/>
    <property type="match status" value="1"/>
</dbReference>
<dbReference type="RefSeq" id="WP_156683870.1">
    <property type="nucleotide sequence ID" value="NZ_CABWIB010000001.1"/>
</dbReference>
<dbReference type="Pfam" id="PF14492">
    <property type="entry name" value="EFG_III"/>
    <property type="match status" value="1"/>
</dbReference>
<dbReference type="InterPro" id="IPR005517">
    <property type="entry name" value="Transl_elong_EFG/EF2_IV"/>
</dbReference>
<dbReference type="FunFam" id="3.30.70.240:FF:000001">
    <property type="entry name" value="Elongation factor G"/>
    <property type="match status" value="1"/>
</dbReference>
<dbReference type="Gene3D" id="3.40.50.300">
    <property type="entry name" value="P-loop containing nucleotide triphosphate hydrolases"/>
    <property type="match status" value="1"/>
</dbReference>
<dbReference type="Gene3D" id="3.30.230.10">
    <property type="match status" value="1"/>
</dbReference>
<dbReference type="PANTHER" id="PTHR43261">
    <property type="entry name" value="TRANSLATION ELONGATION FACTOR G-RELATED"/>
    <property type="match status" value="1"/>
</dbReference>
<dbReference type="CDD" id="cd01434">
    <property type="entry name" value="EFG_mtEFG1_IV"/>
    <property type="match status" value="1"/>
</dbReference>
<proteinExistence type="predicted"/>
<dbReference type="SUPFAM" id="SSF54980">
    <property type="entry name" value="EF-G C-terminal domain-like"/>
    <property type="match status" value="2"/>
</dbReference>
<reference evidence="4 5" key="1">
    <citation type="submission" date="2019-10" db="EMBL/GenBank/DDBJ databases">
        <authorList>
            <person name="Blom J."/>
        </authorList>
    </citation>
    <scope>NUCLEOTIDE SEQUENCE [LARGE SCALE GENOMIC DNA]</scope>
    <source>
        <strain evidence="4 5">ES3154-GLU</strain>
    </source>
</reference>
<evidence type="ECO:0000259" key="3">
    <source>
        <dbReference type="PROSITE" id="PS51722"/>
    </source>
</evidence>
<dbReference type="InterPro" id="IPR035647">
    <property type="entry name" value="EFG_III/V"/>
</dbReference>
<dbReference type="InterPro" id="IPR000640">
    <property type="entry name" value="EFG_V-like"/>
</dbReference>
<dbReference type="Pfam" id="PF00009">
    <property type="entry name" value="GTP_EFTU"/>
    <property type="match status" value="1"/>
</dbReference>
<gene>
    <name evidence="4" type="ORF">OMES3154_01200</name>
</gene>
<dbReference type="Pfam" id="PF22042">
    <property type="entry name" value="EF-G_D2"/>
    <property type="match status" value="1"/>
</dbReference>
<dbReference type="InterPro" id="IPR014721">
    <property type="entry name" value="Ribsml_uS5_D2-typ_fold_subgr"/>
</dbReference>
<keyword evidence="2" id="KW-0342">GTP-binding</keyword>
<keyword evidence="1" id="KW-0547">Nucleotide-binding</keyword>
<evidence type="ECO:0000313" key="4">
    <source>
        <dbReference type="EMBL" id="VWL85915.1"/>
    </source>
</evidence>
<accession>A0A6I8MAY8</accession>
<dbReference type="PANTHER" id="PTHR43261:SF6">
    <property type="entry name" value="ELONGATION FACTOR G-LIKE PROTEIN"/>
    <property type="match status" value="1"/>
</dbReference>
<dbReference type="PROSITE" id="PS51722">
    <property type="entry name" value="G_TR_2"/>
    <property type="match status" value="1"/>
</dbReference>
<dbReference type="FunFam" id="3.30.230.10:FF:000003">
    <property type="entry name" value="Elongation factor G"/>
    <property type="match status" value="1"/>
</dbReference>
<dbReference type="SUPFAM" id="SSF54211">
    <property type="entry name" value="Ribosomal protein S5 domain 2-like"/>
    <property type="match status" value="1"/>
</dbReference>
<dbReference type="InterPro" id="IPR027417">
    <property type="entry name" value="P-loop_NTPase"/>
</dbReference>
<dbReference type="SMART" id="SM00889">
    <property type="entry name" value="EFG_IV"/>
    <property type="match status" value="1"/>
</dbReference>
<dbReference type="CDD" id="cd03713">
    <property type="entry name" value="EFG_mtEFG_C"/>
    <property type="match status" value="1"/>
</dbReference>
<dbReference type="EMBL" id="CABWIB010000001">
    <property type="protein sequence ID" value="VWL85915.1"/>
    <property type="molecule type" value="Genomic_DNA"/>
</dbReference>